<dbReference type="STRING" id="476652.DEAC_c33200"/>
<feature type="binding site" evidence="13">
    <location>
        <begin position="12"/>
        <end position="15"/>
    </location>
    <ligand>
        <name>NADP(+)</name>
        <dbReference type="ChEBI" id="CHEBI:58349"/>
    </ligand>
</feature>
<gene>
    <name evidence="16" type="primary">fabG_4</name>
    <name evidence="16" type="ORF">DEAC_c33200</name>
</gene>
<evidence type="ECO:0000256" key="6">
    <source>
        <dbReference type="ARBA" id="ARBA00022857"/>
    </source>
</evidence>
<dbReference type="FunFam" id="3.40.50.720:FF:000037">
    <property type="entry name" value="3-oxoacyl-[acyl-carrier-protein] reductase FabG"/>
    <property type="match status" value="1"/>
</dbReference>
<dbReference type="UniPathway" id="UPA00094"/>
<evidence type="ECO:0000256" key="11">
    <source>
        <dbReference type="ARBA" id="ARBA00048508"/>
    </source>
</evidence>
<dbReference type="PATRIC" id="fig|476652.3.peg.3501"/>
<dbReference type="InterPro" id="IPR020904">
    <property type="entry name" value="Sc_DH/Rdtase_CS"/>
</dbReference>
<evidence type="ECO:0000256" key="7">
    <source>
        <dbReference type="ARBA" id="ARBA00023002"/>
    </source>
</evidence>
<evidence type="ECO:0000259" key="15">
    <source>
        <dbReference type="SMART" id="SM00822"/>
    </source>
</evidence>
<dbReference type="Proteomes" id="UP000036356">
    <property type="component" value="Unassembled WGS sequence"/>
</dbReference>
<keyword evidence="4 14" id="KW-0444">Lipid biosynthesis</keyword>
<keyword evidence="5 14" id="KW-0276">Fatty acid metabolism</keyword>
<evidence type="ECO:0000256" key="8">
    <source>
        <dbReference type="ARBA" id="ARBA00023098"/>
    </source>
</evidence>
<organism evidence="16 17">
    <name type="scientific">Desulfosporosinus acididurans</name>
    <dbReference type="NCBI Taxonomy" id="476652"/>
    <lineage>
        <taxon>Bacteria</taxon>
        <taxon>Bacillati</taxon>
        <taxon>Bacillota</taxon>
        <taxon>Clostridia</taxon>
        <taxon>Eubacteriales</taxon>
        <taxon>Desulfitobacteriaceae</taxon>
        <taxon>Desulfosporosinus</taxon>
    </lineage>
</organism>
<evidence type="ECO:0000256" key="3">
    <source>
        <dbReference type="ARBA" id="ARBA00006484"/>
    </source>
</evidence>
<dbReference type="GO" id="GO:0008202">
    <property type="term" value="P:steroid metabolic process"/>
    <property type="evidence" value="ECO:0007669"/>
    <property type="project" value="UniProtKB-KW"/>
</dbReference>
<keyword evidence="6 13" id="KW-0521">NADP</keyword>
<keyword evidence="7 14" id="KW-0560">Oxidoreductase</keyword>
<evidence type="ECO:0000256" key="10">
    <source>
        <dbReference type="ARBA" id="ARBA00023221"/>
    </source>
</evidence>
<evidence type="ECO:0000313" key="17">
    <source>
        <dbReference type="Proteomes" id="UP000036356"/>
    </source>
</evidence>
<dbReference type="PANTHER" id="PTHR42879:SF2">
    <property type="entry name" value="3-OXOACYL-[ACYL-CARRIER-PROTEIN] REDUCTASE FABG"/>
    <property type="match status" value="1"/>
</dbReference>
<dbReference type="PRINTS" id="PR00080">
    <property type="entry name" value="SDRFAMILY"/>
</dbReference>
<name>A0A0J1IIV2_9FIRM</name>
<dbReference type="Pfam" id="PF13561">
    <property type="entry name" value="adh_short_C2"/>
    <property type="match status" value="1"/>
</dbReference>
<dbReference type="CDD" id="cd05333">
    <property type="entry name" value="BKR_SDR_c"/>
    <property type="match status" value="1"/>
</dbReference>
<comment type="similarity">
    <text evidence="3 14">Belongs to the short-chain dehydrogenases/reductases (SDR) family.</text>
</comment>
<evidence type="ECO:0000256" key="9">
    <source>
        <dbReference type="ARBA" id="ARBA00023160"/>
    </source>
</evidence>
<evidence type="ECO:0000256" key="2">
    <source>
        <dbReference type="ARBA" id="ARBA00005194"/>
    </source>
</evidence>
<sequence>MVLNESVAIVTGGGRGIGRAIALELAAAGVKVVVNYAGRSDKAEETVSLIRQAGGESIAVQADVSQAADVDHLVQMALEHFGKIDILVNNAGITRDGLMLRMKEADWDAVLATNLKGVFLCTKAVSKGMLKQRSGVIVNISSVVGLSGNAGQANYAAAKAGIIGLSKATAKEFASRGIRVNVVAPGYICTDMTETLPEGVQNEILQTIPLGRIGKPEEVAKVVRFLASPESAYITGQVLCVDGGMEM</sequence>
<evidence type="ECO:0000256" key="4">
    <source>
        <dbReference type="ARBA" id="ARBA00022516"/>
    </source>
</evidence>
<dbReference type="InterPro" id="IPR050259">
    <property type="entry name" value="SDR"/>
</dbReference>
<dbReference type="PRINTS" id="PR00081">
    <property type="entry name" value="GDHRDH"/>
</dbReference>
<dbReference type="EMBL" id="LDZY01000012">
    <property type="protein sequence ID" value="KLU64676.1"/>
    <property type="molecule type" value="Genomic_DNA"/>
</dbReference>
<feature type="domain" description="Ketoreductase" evidence="15">
    <location>
        <begin position="6"/>
        <end position="195"/>
    </location>
</feature>
<dbReference type="NCBIfam" id="NF009466">
    <property type="entry name" value="PRK12826.1-2"/>
    <property type="match status" value="1"/>
</dbReference>
<comment type="subunit">
    <text evidence="14">Homotetramer.</text>
</comment>
<feature type="active site" description="Proton acceptor" evidence="12">
    <location>
        <position position="155"/>
    </location>
</feature>
<evidence type="ECO:0000313" key="16">
    <source>
        <dbReference type="EMBL" id="KLU64676.1"/>
    </source>
</evidence>
<feature type="binding site" evidence="13">
    <location>
        <position position="188"/>
    </location>
    <ligand>
        <name>NADP(+)</name>
        <dbReference type="ChEBI" id="CHEBI:58349"/>
    </ligand>
</feature>
<feature type="binding site" evidence="13">
    <location>
        <position position="90"/>
    </location>
    <ligand>
        <name>NADP(+)</name>
        <dbReference type="ChEBI" id="CHEBI:58349"/>
    </ligand>
</feature>
<dbReference type="PANTHER" id="PTHR42879">
    <property type="entry name" value="3-OXOACYL-(ACYL-CARRIER-PROTEIN) REDUCTASE"/>
    <property type="match status" value="1"/>
</dbReference>
<dbReference type="SMART" id="SM00822">
    <property type="entry name" value="PKS_KR"/>
    <property type="match status" value="1"/>
</dbReference>
<dbReference type="InterPro" id="IPR036291">
    <property type="entry name" value="NAD(P)-bd_dom_sf"/>
</dbReference>
<keyword evidence="8 14" id="KW-0443">Lipid metabolism</keyword>
<reference evidence="16 17" key="1">
    <citation type="submission" date="2015-06" db="EMBL/GenBank/DDBJ databases">
        <title>Draft genome of the moderately acidophilic sulfate reducer Candidatus Desulfosporosinus acididurans strain M1.</title>
        <authorList>
            <person name="Poehlein A."/>
            <person name="Petzsch P."/>
            <person name="Johnson B.D."/>
            <person name="Schloemann M."/>
            <person name="Daniel R."/>
            <person name="Muehling M."/>
        </authorList>
    </citation>
    <scope>NUCLEOTIDE SEQUENCE [LARGE SCALE GENOMIC DNA]</scope>
    <source>
        <strain evidence="16 17">M1</strain>
    </source>
</reference>
<comment type="function">
    <text evidence="1 14">Catalyzes the NADPH-dependent reduction of beta-ketoacyl-ACP substrates to beta-hydroxyacyl-ACP products, the first reductive step in the elongation cycle of fatty acid biosynthesis.</text>
</comment>
<dbReference type="GO" id="GO:0004316">
    <property type="term" value="F:3-oxoacyl-[acyl-carrier-protein] reductase (NADPH) activity"/>
    <property type="evidence" value="ECO:0007669"/>
    <property type="project" value="UniProtKB-UniRule"/>
</dbReference>
<evidence type="ECO:0000256" key="14">
    <source>
        <dbReference type="RuleBase" id="RU366074"/>
    </source>
</evidence>
<comment type="caution">
    <text evidence="16">The sequence shown here is derived from an EMBL/GenBank/DDBJ whole genome shotgun (WGS) entry which is preliminary data.</text>
</comment>
<dbReference type="InterPro" id="IPR002347">
    <property type="entry name" value="SDR_fam"/>
</dbReference>
<evidence type="ECO:0000256" key="12">
    <source>
        <dbReference type="PIRSR" id="PIRSR611284-1"/>
    </source>
</evidence>
<dbReference type="InterPro" id="IPR057326">
    <property type="entry name" value="KR_dom"/>
</dbReference>
<dbReference type="InterPro" id="IPR011284">
    <property type="entry name" value="3oxo_ACP_reduc"/>
</dbReference>
<keyword evidence="17" id="KW-1185">Reference proteome</keyword>
<protein>
    <recommendedName>
        <fullName evidence="14">3-oxoacyl-[acyl-carrier-protein] reductase</fullName>
        <ecNumber evidence="14">1.1.1.100</ecNumber>
    </recommendedName>
</protein>
<dbReference type="GO" id="GO:0051287">
    <property type="term" value="F:NAD binding"/>
    <property type="evidence" value="ECO:0007669"/>
    <property type="project" value="UniProtKB-UniRule"/>
</dbReference>
<dbReference type="NCBIfam" id="NF005559">
    <property type="entry name" value="PRK07231.1"/>
    <property type="match status" value="1"/>
</dbReference>
<accession>A0A0J1IIV2</accession>
<dbReference type="GO" id="GO:0006633">
    <property type="term" value="P:fatty acid biosynthetic process"/>
    <property type="evidence" value="ECO:0007669"/>
    <property type="project" value="UniProtKB-UniPathway"/>
</dbReference>
<dbReference type="NCBIfam" id="TIGR01830">
    <property type="entry name" value="3oxo_ACP_reduc"/>
    <property type="match status" value="1"/>
</dbReference>
<keyword evidence="10" id="KW-0753">Steroid metabolism</keyword>
<dbReference type="AlphaFoldDB" id="A0A0J1IIV2"/>
<evidence type="ECO:0000256" key="13">
    <source>
        <dbReference type="PIRSR" id="PIRSR611284-2"/>
    </source>
</evidence>
<dbReference type="EC" id="1.1.1.100" evidence="14"/>
<keyword evidence="9 14" id="KW-0275">Fatty acid biosynthesis</keyword>
<dbReference type="SUPFAM" id="SSF51735">
    <property type="entry name" value="NAD(P)-binding Rossmann-fold domains"/>
    <property type="match status" value="1"/>
</dbReference>
<comment type="catalytic activity">
    <reaction evidence="11 14">
        <text>a (3R)-hydroxyacyl-[ACP] + NADP(+) = a 3-oxoacyl-[ACP] + NADPH + H(+)</text>
        <dbReference type="Rhea" id="RHEA:17397"/>
        <dbReference type="Rhea" id="RHEA-COMP:9916"/>
        <dbReference type="Rhea" id="RHEA-COMP:9945"/>
        <dbReference type="ChEBI" id="CHEBI:15378"/>
        <dbReference type="ChEBI" id="CHEBI:57783"/>
        <dbReference type="ChEBI" id="CHEBI:58349"/>
        <dbReference type="ChEBI" id="CHEBI:78776"/>
        <dbReference type="ChEBI" id="CHEBI:78827"/>
        <dbReference type="EC" id="1.1.1.100"/>
    </reaction>
</comment>
<feature type="binding site" evidence="13">
    <location>
        <begin position="155"/>
        <end position="159"/>
    </location>
    <ligand>
        <name>NADP(+)</name>
        <dbReference type="ChEBI" id="CHEBI:58349"/>
    </ligand>
</feature>
<evidence type="ECO:0000256" key="1">
    <source>
        <dbReference type="ARBA" id="ARBA00002607"/>
    </source>
</evidence>
<dbReference type="RefSeq" id="WP_047811125.1">
    <property type="nucleotide sequence ID" value="NZ_LDZY01000012.1"/>
</dbReference>
<comment type="pathway">
    <text evidence="2 14">Lipid metabolism; fatty acid biosynthesis.</text>
</comment>
<dbReference type="PROSITE" id="PS00061">
    <property type="entry name" value="ADH_SHORT"/>
    <property type="match status" value="1"/>
</dbReference>
<dbReference type="Gene3D" id="3.40.50.720">
    <property type="entry name" value="NAD(P)-binding Rossmann-like Domain"/>
    <property type="match status" value="1"/>
</dbReference>
<proteinExistence type="inferred from homology"/>
<evidence type="ECO:0000256" key="5">
    <source>
        <dbReference type="ARBA" id="ARBA00022832"/>
    </source>
</evidence>